<evidence type="ECO:0000313" key="1">
    <source>
        <dbReference type="EMBL" id="GFS80026.1"/>
    </source>
</evidence>
<dbReference type="Proteomes" id="UP000887013">
    <property type="component" value="Unassembled WGS sequence"/>
</dbReference>
<dbReference type="EMBL" id="BMAW01097520">
    <property type="protein sequence ID" value="GFS80026.1"/>
    <property type="molecule type" value="Genomic_DNA"/>
</dbReference>
<dbReference type="AlphaFoldDB" id="A0A8X6MVJ8"/>
<proteinExistence type="predicted"/>
<accession>A0A8X6MVJ8</accession>
<comment type="caution">
    <text evidence="1">The sequence shown here is derived from an EMBL/GenBank/DDBJ whole genome shotgun (WGS) entry which is preliminary data.</text>
</comment>
<sequence length="96" mass="10930">MSNKSSKKRRYAESCPPVFETLEEYHRFLEEILASPQPSEVQIAAGDLQLNADLHVPELTTNTSQDTSSDMASGFNIPESRKDKHYGFLRWLCNIL</sequence>
<protein>
    <submittedName>
        <fullName evidence="1">Uncharacterized protein</fullName>
    </submittedName>
</protein>
<organism evidence="1 2">
    <name type="scientific">Nephila pilipes</name>
    <name type="common">Giant wood spider</name>
    <name type="synonym">Nephila maculata</name>
    <dbReference type="NCBI Taxonomy" id="299642"/>
    <lineage>
        <taxon>Eukaryota</taxon>
        <taxon>Metazoa</taxon>
        <taxon>Ecdysozoa</taxon>
        <taxon>Arthropoda</taxon>
        <taxon>Chelicerata</taxon>
        <taxon>Arachnida</taxon>
        <taxon>Araneae</taxon>
        <taxon>Araneomorphae</taxon>
        <taxon>Entelegynae</taxon>
        <taxon>Araneoidea</taxon>
        <taxon>Nephilidae</taxon>
        <taxon>Nephila</taxon>
    </lineage>
</organism>
<reference evidence="1" key="1">
    <citation type="submission" date="2020-08" db="EMBL/GenBank/DDBJ databases">
        <title>Multicomponent nature underlies the extraordinary mechanical properties of spider dragline silk.</title>
        <authorList>
            <person name="Kono N."/>
            <person name="Nakamura H."/>
            <person name="Mori M."/>
            <person name="Yoshida Y."/>
            <person name="Ohtoshi R."/>
            <person name="Malay A.D."/>
            <person name="Moran D.A.P."/>
            <person name="Tomita M."/>
            <person name="Numata K."/>
            <person name="Arakawa K."/>
        </authorList>
    </citation>
    <scope>NUCLEOTIDE SEQUENCE</scope>
</reference>
<name>A0A8X6MVJ8_NEPPI</name>
<evidence type="ECO:0000313" key="2">
    <source>
        <dbReference type="Proteomes" id="UP000887013"/>
    </source>
</evidence>
<keyword evidence="2" id="KW-1185">Reference proteome</keyword>
<gene>
    <name evidence="1" type="ORF">NPIL_195271</name>
</gene>